<dbReference type="PANTHER" id="PTHR43441">
    <property type="entry name" value="RIBOSOMAL-PROTEIN-SERINE ACETYLTRANSFERASE"/>
    <property type="match status" value="1"/>
</dbReference>
<keyword evidence="3" id="KW-1185">Reference proteome</keyword>
<dbReference type="PANTHER" id="PTHR43441:SF2">
    <property type="entry name" value="FAMILY ACETYLTRANSFERASE, PUTATIVE (AFU_ORTHOLOGUE AFUA_7G00850)-RELATED"/>
    <property type="match status" value="1"/>
</dbReference>
<dbReference type="Proteomes" id="UP000324194">
    <property type="component" value="Chromosome 1"/>
</dbReference>
<dbReference type="InterPro" id="IPR051908">
    <property type="entry name" value="Ribosomal_N-acetyltransferase"/>
</dbReference>
<dbReference type="Gene3D" id="3.40.630.30">
    <property type="match status" value="1"/>
</dbReference>
<evidence type="ECO:0000259" key="1">
    <source>
        <dbReference type="Pfam" id="PF13302"/>
    </source>
</evidence>
<evidence type="ECO:0000313" key="3">
    <source>
        <dbReference type="Proteomes" id="UP000324194"/>
    </source>
</evidence>
<dbReference type="OrthoDB" id="5295305at2"/>
<dbReference type="InterPro" id="IPR016181">
    <property type="entry name" value="Acyl_CoA_acyltransferase"/>
</dbReference>
<organism evidence="2 3">
    <name type="scientific">Aquicella siphonis</name>
    <dbReference type="NCBI Taxonomy" id="254247"/>
    <lineage>
        <taxon>Bacteria</taxon>
        <taxon>Pseudomonadati</taxon>
        <taxon>Pseudomonadota</taxon>
        <taxon>Gammaproteobacteria</taxon>
        <taxon>Legionellales</taxon>
        <taxon>Coxiellaceae</taxon>
        <taxon>Aquicella</taxon>
    </lineage>
</organism>
<dbReference type="AlphaFoldDB" id="A0A5E4PHF6"/>
<dbReference type="KEGG" id="asip:AQUSIP_10450"/>
<dbReference type="SUPFAM" id="SSF55729">
    <property type="entry name" value="Acyl-CoA N-acyltransferases (Nat)"/>
    <property type="match status" value="1"/>
</dbReference>
<dbReference type="GO" id="GO:0005737">
    <property type="term" value="C:cytoplasm"/>
    <property type="evidence" value="ECO:0007669"/>
    <property type="project" value="TreeGrafter"/>
</dbReference>
<protein>
    <recommendedName>
        <fullName evidence="1">N-acetyltransferase domain-containing protein</fullName>
    </recommendedName>
</protein>
<evidence type="ECO:0000313" key="2">
    <source>
        <dbReference type="EMBL" id="VVC75751.1"/>
    </source>
</evidence>
<feature type="domain" description="N-acetyltransferase" evidence="1">
    <location>
        <begin position="42"/>
        <end position="175"/>
    </location>
</feature>
<name>A0A5E4PHF6_9COXI</name>
<dbReference type="RefSeq" id="WP_148339030.1">
    <property type="nucleotide sequence ID" value="NZ_LR699119.1"/>
</dbReference>
<reference evidence="2 3" key="1">
    <citation type="submission" date="2019-08" db="EMBL/GenBank/DDBJ databases">
        <authorList>
            <person name="Guy L."/>
        </authorList>
    </citation>
    <scope>NUCLEOTIDE SEQUENCE [LARGE SCALE GENOMIC DNA]</scope>
    <source>
        <strain evidence="2 3">SGT-108</strain>
    </source>
</reference>
<dbReference type="Pfam" id="PF13302">
    <property type="entry name" value="Acetyltransf_3"/>
    <property type="match status" value="1"/>
</dbReference>
<sequence length="240" mass="28053">MSEQNAFHQILGDSVADWRIRRTPEFTEIRGRYCSLQRLDADKHAAALYDNLQADNPGDSWTYLPYGPFENSDAFRAWIQETSRDGQVRLYAIVDNQLCQPVGVSGYLRISPEHGSIEVGHLHFSRYLKKTPAATEAMYLMMRYVFDELGYRRYEWKCNALNQPSINAAKRLGFQFEGIFRQSHVYKNRNRDTAWFSIIDSEWPALKAGFQKWLHPDNFDANGMQIRRLHELLLRYCESA</sequence>
<accession>A0A5E4PHF6</accession>
<gene>
    <name evidence="2" type="ORF">AQUSIP_10450</name>
</gene>
<proteinExistence type="predicted"/>
<dbReference type="GO" id="GO:0008999">
    <property type="term" value="F:protein-N-terminal-alanine acetyltransferase activity"/>
    <property type="evidence" value="ECO:0007669"/>
    <property type="project" value="TreeGrafter"/>
</dbReference>
<dbReference type="InterPro" id="IPR000182">
    <property type="entry name" value="GNAT_dom"/>
</dbReference>
<dbReference type="FunFam" id="3.40.630.30:FF:000047">
    <property type="entry name" value="Acetyltransferase, GNAT family"/>
    <property type="match status" value="1"/>
</dbReference>
<dbReference type="EMBL" id="LR699119">
    <property type="protein sequence ID" value="VVC75751.1"/>
    <property type="molecule type" value="Genomic_DNA"/>
</dbReference>
<dbReference type="GO" id="GO:1990189">
    <property type="term" value="F:protein N-terminal-serine acetyltransferase activity"/>
    <property type="evidence" value="ECO:0007669"/>
    <property type="project" value="TreeGrafter"/>
</dbReference>